<dbReference type="SMART" id="SM00387">
    <property type="entry name" value="HATPase_c"/>
    <property type="match status" value="1"/>
</dbReference>
<keyword evidence="5" id="KW-0597">Phosphoprotein</keyword>
<dbReference type="Gene3D" id="6.10.340.10">
    <property type="match status" value="1"/>
</dbReference>
<dbReference type="InterPro" id="IPR036890">
    <property type="entry name" value="HATPase_C_sf"/>
</dbReference>
<feature type="domain" description="HAMP" evidence="15">
    <location>
        <begin position="317"/>
        <end position="369"/>
    </location>
</feature>
<dbReference type="Proteomes" id="UP000002754">
    <property type="component" value="Unassembled WGS sequence"/>
</dbReference>
<evidence type="ECO:0000256" key="3">
    <source>
        <dbReference type="ARBA" id="ARBA00012438"/>
    </source>
</evidence>
<evidence type="ECO:0000256" key="7">
    <source>
        <dbReference type="ARBA" id="ARBA00022741"/>
    </source>
</evidence>
<evidence type="ECO:0000256" key="8">
    <source>
        <dbReference type="ARBA" id="ARBA00022777"/>
    </source>
</evidence>
<dbReference type="PRINTS" id="PR00344">
    <property type="entry name" value="BCTRLSENSOR"/>
</dbReference>
<feature type="coiled-coil region" evidence="12">
    <location>
        <begin position="35"/>
        <end position="62"/>
    </location>
</feature>
<evidence type="ECO:0000256" key="4">
    <source>
        <dbReference type="ARBA" id="ARBA00022475"/>
    </source>
</evidence>
<feature type="transmembrane region" description="Helical" evidence="13">
    <location>
        <begin position="15"/>
        <end position="35"/>
    </location>
</feature>
<evidence type="ECO:0000256" key="5">
    <source>
        <dbReference type="ARBA" id="ARBA00022553"/>
    </source>
</evidence>
<protein>
    <recommendedName>
        <fullName evidence="3">histidine kinase</fullName>
        <ecNumber evidence="3">2.7.13.3</ecNumber>
    </recommendedName>
</protein>
<dbReference type="PANTHER" id="PTHR34220:SF7">
    <property type="entry name" value="SENSOR HISTIDINE KINASE YPDA"/>
    <property type="match status" value="1"/>
</dbReference>
<keyword evidence="6" id="KW-0808">Transferase</keyword>
<dbReference type="STRING" id="1218173.BALCAV_0207845"/>
<evidence type="ECO:0000313" key="18">
    <source>
        <dbReference type="Proteomes" id="UP000002754"/>
    </source>
</evidence>
<comment type="subcellular location">
    <subcellularLocation>
        <location evidence="2">Cell membrane</location>
        <topology evidence="2">Multi-pass membrane protein</topology>
    </subcellularLocation>
</comment>
<evidence type="ECO:0000259" key="14">
    <source>
        <dbReference type="PROSITE" id="PS50109"/>
    </source>
</evidence>
<dbReference type="InterPro" id="IPR003594">
    <property type="entry name" value="HATPase_dom"/>
</dbReference>
<keyword evidence="13" id="KW-0812">Transmembrane</keyword>
<keyword evidence="7" id="KW-0547">Nucleotide-binding</keyword>
<dbReference type="EC" id="2.7.13.3" evidence="3"/>
<organism evidence="16 18">
    <name type="scientific">Alkalihalobacillus alcalophilus ATCC 27647 = CGMCC 1.3604</name>
    <dbReference type="NCBI Taxonomy" id="1218173"/>
    <lineage>
        <taxon>Bacteria</taxon>
        <taxon>Bacillati</taxon>
        <taxon>Bacillota</taxon>
        <taxon>Bacilli</taxon>
        <taxon>Bacillales</taxon>
        <taxon>Bacillaceae</taxon>
        <taxon>Alkalihalobacillus</taxon>
    </lineage>
</organism>
<keyword evidence="12" id="KW-0175">Coiled coil</keyword>
<evidence type="ECO:0000256" key="2">
    <source>
        <dbReference type="ARBA" id="ARBA00004651"/>
    </source>
</evidence>
<dbReference type="SUPFAM" id="SSF55874">
    <property type="entry name" value="ATPase domain of HSP90 chaperone/DNA topoisomerase II/histidine kinase"/>
    <property type="match status" value="1"/>
</dbReference>
<evidence type="ECO:0000256" key="1">
    <source>
        <dbReference type="ARBA" id="ARBA00000085"/>
    </source>
</evidence>
<feature type="coiled-coil region" evidence="12">
    <location>
        <begin position="369"/>
        <end position="396"/>
    </location>
</feature>
<dbReference type="Pfam" id="PF06580">
    <property type="entry name" value="His_kinase"/>
    <property type="match status" value="1"/>
</dbReference>
<reference evidence="17 19" key="2">
    <citation type="submission" date="2014-01" db="EMBL/GenBank/DDBJ databases">
        <title>Draft genome sequencing of Bacillus alcalophilus CGMCC 1.3604.</title>
        <authorList>
            <person name="Yang J."/>
            <person name="Diao L."/>
            <person name="Yang S."/>
        </authorList>
    </citation>
    <scope>NUCLEOTIDE SEQUENCE [LARGE SCALE GENOMIC DNA]</scope>
    <source>
        <strain evidence="17 19">CGMCC 1.3604</strain>
    </source>
</reference>
<comment type="caution">
    <text evidence="16">The sequence shown here is derived from an EMBL/GenBank/DDBJ whole genome shotgun (WGS) entry which is preliminary data.</text>
</comment>
<dbReference type="GO" id="GO:0005886">
    <property type="term" value="C:plasma membrane"/>
    <property type="evidence" value="ECO:0007669"/>
    <property type="project" value="UniProtKB-SubCell"/>
</dbReference>
<dbReference type="RefSeq" id="WP_004427304.1">
    <property type="nucleotide sequence ID" value="NZ_ALPT02000020.1"/>
</dbReference>
<keyword evidence="18" id="KW-1185">Reference proteome</keyword>
<proteinExistence type="predicted"/>
<dbReference type="InterPro" id="IPR004358">
    <property type="entry name" value="Sig_transdc_His_kin-like_C"/>
</dbReference>
<keyword evidence="9" id="KW-0067">ATP-binding</keyword>
<keyword evidence="4" id="KW-1003">Cell membrane</keyword>
<gene>
    <name evidence="17" type="ORF">AJ85_11905</name>
    <name evidence="16" type="ORF">BALCAV_0207845</name>
</gene>
<dbReference type="SUPFAM" id="SSF158472">
    <property type="entry name" value="HAMP domain-like"/>
    <property type="match status" value="1"/>
</dbReference>
<keyword evidence="13" id="KW-1133">Transmembrane helix</keyword>
<name>A0A094WPA4_ALKAL</name>
<evidence type="ECO:0000256" key="9">
    <source>
        <dbReference type="ARBA" id="ARBA00022840"/>
    </source>
</evidence>
<dbReference type="EMBL" id="ALPT02000020">
    <property type="protein sequence ID" value="KGA97823.1"/>
    <property type="molecule type" value="Genomic_DNA"/>
</dbReference>
<evidence type="ECO:0000259" key="15">
    <source>
        <dbReference type="PROSITE" id="PS50885"/>
    </source>
</evidence>
<dbReference type="EMBL" id="JALP01000165">
    <property type="protein sequence ID" value="THG90251.1"/>
    <property type="molecule type" value="Genomic_DNA"/>
</dbReference>
<evidence type="ECO:0000256" key="13">
    <source>
        <dbReference type="SAM" id="Phobius"/>
    </source>
</evidence>
<evidence type="ECO:0000313" key="17">
    <source>
        <dbReference type="EMBL" id="THG90251.1"/>
    </source>
</evidence>
<dbReference type="GO" id="GO:0000155">
    <property type="term" value="F:phosphorelay sensor kinase activity"/>
    <property type="evidence" value="ECO:0007669"/>
    <property type="project" value="InterPro"/>
</dbReference>
<accession>A0A094WPA4</accession>
<keyword evidence="10" id="KW-0902">Two-component regulatory system</keyword>
<dbReference type="InterPro" id="IPR003660">
    <property type="entry name" value="HAMP_dom"/>
</dbReference>
<evidence type="ECO:0000256" key="10">
    <source>
        <dbReference type="ARBA" id="ARBA00023012"/>
    </source>
</evidence>
<keyword evidence="8" id="KW-0418">Kinase</keyword>
<dbReference type="InterPro" id="IPR010559">
    <property type="entry name" value="Sig_transdc_His_kin_internal"/>
</dbReference>
<evidence type="ECO:0000256" key="12">
    <source>
        <dbReference type="SAM" id="Coils"/>
    </source>
</evidence>
<keyword evidence="11 13" id="KW-0472">Membrane</keyword>
<dbReference type="AlphaFoldDB" id="A0A094WPA4"/>
<dbReference type="SMART" id="SM00304">
    <property type="entry name" value="HAMP"/>
    <property type="match status" value="1"/>
</dbReference>
<evidence type="ECO:0000313" key="16">
    <source>
        <dbReference type="EMBL" id="KGA97823.1"/>
    </source>
</evidence>
<sequence length="601" mass="69315">MKKWFYHLSLRVRMVLYFAFVIILAISLASIFIYIQAANQIKQQAENHLEQIVENISFQTERYIRDLELATLTILMDRKVRSFLDLKEDQPFERYMLYRDILSEMNKIEMQNSDIKLLYIIGENHQYILSDGSSLMANQRPVEEVYQHLLETTADSGGVSLIANQSLNMNEYVLSITRRIRGATSFIPKGVLGIEVDASALEQLWNLSRPNNDIDFVIVGGDERIVYHQNPQLLGQRIDEELVKKMELEQSGSFHGQWDLEEMLFYHNKSMNTGWTLLAMTPVKSVLEPVSGIQRSAILASIIALVLALGISQGFARSIVVPLNTVQQGMKKVETGEWRKIKELKGSDEMSSMVNSYNMMVERLSQLVEELYASELKNQEIKLEKQKTELQALQSQINPHFLHNTLETMNAYAVLNESEEISEMAEALSNMFRYSIRNFEVVTIKDELDHINNFLIVQQHRFQEEIDIEYDIAESLLREDIVKLTLQPLVENSIHHGLRKRFYQGKILIRARCTDELLYIDVIDNGSGISEERLDEIRQKLSSESVHELNQHMGIGVNNVHRRIQLIFGQEYGLEITSEVEQGTTVTMTIPRKNLPLKKTI</sequence>
<dbReference type="InterPro" id="IPR050640">
    <property type="entry name" value="Bact_2-comp_sensor_kinase"/>
</dbReference>
<dbReference type="PROSITE" id="PS50109">
    <property type="entry name" value="HIS_KIN"/>
    <property type="match status" value="1"/>
</dbReference>
<evidence type="ECO:0000313" key="19">
    <source>
        <dbReference type="Proteomes" id="UP000297014"/>
    </source>
</evidence>
<dbReference type="Pfam" id="PF00672">
    <property type="entry name" value="HAMP"/>
    <property type="match status" value="1"/>
</dbReference>
<reference evidence="16 18" key="1">
    <citation type="journal article" date="2014" name="Genome Announc.">
        <title>Draft Genome Sequence of Bacillus alcalophilus AV1934, a Classic Alkaliphile Isolated from Human Feces in 1934.</title>
        <authorList>
            <person name="Attie O."/>
            <person name="Jayaprakash A."/>
            <person name="Shah H."/>
            <person name="Paulsen I.T."/>
            <person name="Morino M."/>
            <person name="Takahashi Y."/>
            <person name="Narumi I."/>
            <person name="Sachidanandam R."/>
            <person name="Satoh K."/>
            <person name="Ito M."/>
            <person name="Krulwich T.A."/>
        </authorList>
    </citation>
    <scope>NUCLEOTIDE SEQUENCE [LARGE SCALE GENOMIC DNA]</scope>
    <source>
        <strain evidence="16 18">AV1934</strain>
    </source>
</reference>
<dbReference type="OrthoDB" id="9776552at2"/>
<dbReference type="Gene3D" id="3.30.450.20">
    <property type="entry name" value="PAS domain"/>
    <property type="match status" value="1"/>
</dbReference>
<comment type="catalytic activity">
    <reaction evidence="1">
        <text>ATP + protein L-histidine = ADP + protein N-phospho-L-histidine.</text>
        <dbReference type="EC" id="2.7.13.3"/>
    </reaction>
</comment>
<dbReference type="Pfam" id="PF02518">
    <property type="entry name" value="HATPase_c"/>
    <property type="match status" value="1"/>
</dbReference>
<dbReference type="Proteomes" id="UP000297014">
    <property type="component" value="Unassembled WGS sequence"/>
</dbReference>
<dbReference type="Gene3D" id="3.30.565.10">
    <property type="entry name" value="Histidine kinase-like ATPase, C-terminal domain"/>
    <property type="match status" value="1"/>
</dbReference>
<dbReference type="GO" id="GO:0005524">
    <property type="term" value="F:ATP binding"/>
    <property type="evidence" value="ECO:0007669"/>
    <property type="project" value="UniProtKB-KW"/>
</dbReference>
<dbReference type="InterPro" id="IPR005467">
    <property type="entry name" value="His_kinase_dom"/>
</dbReference>
<dbReference type="PROSITE" id="PS50885">
    <property type="entry name" value="HAMP"/>
    <property type="match status" value="1"/>
</dbReference>
<dbReference type="PANTHER" id="PTHR34220">
    <property type="entry name" value="SENSOR HISTIDINE KINASE YPDA"/>
    <property type="match status" value="1"/>
</dbReference>
<dbReference type="eggNOG" id="COG2972">
    <property type="taxonomic scope" value="Bacteria"/>
</dbReference>
<feature type="domain" description="Histidine kinase" evidence="14">
    <location>
        <begin position="486"/>
        <end position="594"/>
    </location>
</feature>
<evidence type="ECO:0000256" key="11">
    <source>
        <dbReference type="ARBA" id="ARBA00023136"/>
    </source>
</evidence>
<evidence type="ECO:0000256" key="6">
    <source>
        <dbReference type="ARBA" id="ARBA00022679"/>
    </source>
</evidence>